<gene>
    <name evidence="1" type="ORF">SPRG_01330</name>
</gene>
<keyword evidence="2" id="KW-1185">Reference proteome</keyword>
<dbReference type="VEuPathDB" id="FungiDB:SPRG_01330"/>
<evidence type="ECO:0000313" key="1">
    <source>
        <dbReference type="EMBL" id="KDO34056.1"/>
    </source>
</evidence>
<dbReference type="KEGG" id="spar:SPRG_01330"/>
<dbReference type="AlphaFoldDB" id="A0A067D5S9"/>
<dbReference type="EMBL" id="KK583191">
    <property type="protein sequence ID" value="KDO34056.1"/>
    <property type="molecule type" value="Genomic_DNA"/>
</dbReference>
<dbReference type="Proteomes" id="UP000030745">
    <property type="component" value="Unassembled WGS sequence"/>
</dbReference>
<dbReference type="GeneID" id="24123926"/>
<name>A0A067D5S9_SAPPC</name>
<dbReference type="RefSeq" id="XP_012194940.1">
    <property type="nucleotide sequence ID" value="XM_012339550.1"/>
</dbReference>
<proteinExistence type="predicted"/>
<reference evidence="1 2" key="1">
    <citation type="journal article" date="2013" name="PLoS Genet.">
        <title>Distinctive expansion of potential virulence genes in the genome of the oomycete fish pathogen Saprolegnia parasitica.</title>
        <authorList>
            <person name="Jiang R.H."/>
            <person name="de Bruijn I."/>
            <person name="Haas B.J."/>
            <person name="Belmonte R."/>
            <person name="Lobach L."/>
            <person name="Christie J."/>
            <person name="van den Ackerveken G."/>
            <person name="Bottin A."/>
            <person name="Bulone V."/>
            <person name="Diaz-Moreno S.M."/>
            <person name="Dumas B."/>
            <person name="Fan L."/>
            <person name="Gaulin E."/>
            <person name="Govers F."/>
            <person name="Grenville-Briggs L.J."/>
            <person name="Horner N.R."/>
            <person name="Levin J.Z."/>
            <person name="Mammella M."/>
            <person name="Meijer H.J."/>
            <person name="Morris P."/>
            <person name="Nusbaum C."/>
            <person name="Oome S."/>
            <person name="Phillips A.J."/>
            <person name="van Rooyen D."/>
            <person name="Rzeszutek E."/>
            <person name="Saraiva M."/>
            <person name="Secombes C.J."/>
            <person name="Seidl M.F."/>
            <person name="Snel B."/>
            <person name="Stassen J.H."/>
            <person name="Sykes S."/>
            <person name="Tripathy S."/>
            <person name="van den Berg H."/>
            <person name="Vega-Arreguin J.C."/>
            <person name="Wawra S."/>
            <person name="Young S.K."/>
            <person name="Zeng Q."/>
            <person name="Dieguez-Uribeondo J."/>
            <person name="Russ C."/>
            <person name="Tyler B.M."/>
            <person name="van West P."/>
        </authorList>
    </citation>
    <scope>NUCLEOTIDE SEQUENCE [LARGE SCALE GENOMIC DNA]</scope>
    <source>
        <strain evidence="1 2">CBS 223.65</strain>
    </source>
</reference>
<evidence type="ECO:0000313" key="2">
    <source>
        <dbReference type="Proteomes" id="UP000030745"/>
    </source>
</evidence>
<accession>A0A067D5S9</accession>
<organism evidence="1 2">
    <name type="scientific">Saprolegnia parasitica (strain CBS 223.65)</name>
    <dbReference type="NCBI Taxonomy" id="695850"/>
    <lineage>
        <taxon>Eukaryota</taxon>
        <taxon>Sar</taxon>
        <taxon>Stramenopiles</taxon>
        <taxon>Oomycota</taxon>
        <taxon>Saprolegniomycetes</taxon>
        <taxon>Saprolegniales</taxon>
        <taxon>Saprolegniaceae</taxon>
        <taxon>Saprolegnia</taxon>
    </lineage>
</organism>
<protein>
    <submittedName>
        <fullName evidence="1">Uncharacterized protein</fullName>
    </submittedName>
</protein>
<sequence length="156" mass="15743">MDDIGQTRHLLHLYNALRILDKITLVHTKCKDASTSKGFVVDGTLGVGAGADVNGFDVYGFDVLGVDVGVGPLVVEAGVDGEVVLGAGVGTLVVVAGVEVGVGPLVVGVDLDDWVVQGFVLDGWVVQGLVLDGQVVQGCVVGRNVGVGCGHGVLVG</sequence>